<organism evidence="2 3">
    <name type="scientific">Trichoderma asperellum (strain ATCC 204424 / CBS 433.97 / NBRC 101777)</name>
    <dbReference type="NCBI Taxonomy" id="1042311"/>
    <lineage>
        <taxon>Eukaryota</taxon>
        <taxon>Fungi</taxon>
        <taxon>Dikarya</taxon>
        <taxon>Ascomycota</taxon>
        <taxon>Pezizomycotina</taxon>
        <taxon>Sordariomycetes</taxon>
        <taxon>Hypocreomycetidae</taxon>
        <taxon>Hypocreales</taxon>
        <taxon>Hypocreaceae</taxon>
        <taxon>Trichoderma</taxon>
    </lineage>
</organism>
<protein>
    <submittedName>
        <fullName evidence="2">Uncharacterized protein</fullName>
    </submittedName>
</protein>
<accession>A0A2T3Z3G9</accession>
<sequence>MHSSSQSLPIKQAASVVAPSPIHPAPAHPSAGFPLTRAEYGILQALVAPDGAPLGACRLCQLSCSSDECTTNQAWIPPAGRRARCIPDHFPQSPPIHSLFFFFVHSPSSALTISPFLLRIPPTSRPSLGCPFRVRSHFLSLRFSTSCFICLSRLLVPFPGPPDTTSAQRPLLARLRTRSRFSQLSQATLPRSKTTTTAEKKHTKNTKIQGEDHESLGVFAHYKRLFLTAVALRTSTELATSAVTE</sequence>
<evidence type="ECO:0000256" key="1">
    <source>
        <dbReference type="SAM" id="MobiDB-lite"/>
    </source>
</evidence>
<name>A0A2T3Z3G9_TRIA4</name>
<gene>
    <name evidence="2" type="ORF">M441DRAFT_435562</name>
</gene>
<evidence type="ECO:0000313" key="3">
    <source>
        <dbReference type="Proteomes" id="UP000240493"/>
    </source>
</evidence>
<proteinExistence type="predicted"/>
<keyword evidence="3" id="KW-1185">Reference proteome</keyword>
<reference evidence="2 3" key="1">
    <citation type="submission" date="2016-07" db="EMBL/GenBank/DDBJ databases">
        <title>Multiple horizontal gene transfer events from other fungi enriched the ability of initially mycotrophic Trichoderma (Ascomycota) to feed on dead plant biomass.</title>
        <authorList>
            <consortium name="DOE Joint Genome Institute"/>
            <person name="Aerts A."/>
            <person name="Atanasova L."/>
            <person name="Chenthamara K."/>
            <person name="Zhang J."/>
            <person name="Grujic M."/>
            <person name="Henrissat B."/>
            <person name="Kuo A."/>
            <person name="Salamov A."/>
            <person name="Lipzen A."/>
            <person name="Labutti K."/>
            <person name="Barry K."/>
            <person name="Miao Y."/>
            <person name="Rahimi M.J."/>
            <person name="Shen Q."/>
            <person name="Grigoriev I.V."/>
            <person name="Kubicek C.P."/>
            <person name="Druzhinina I.S."/>
        </authorList>
    </citation>
    <scope>NUCLEOTIDE SEQUENCE [LARGE SCALE GENOMIC DNA]</scope>
    <source>
        <strain evidence="2 3">CBS 433.97</strain>
    </source>
</reference>
<dbReference type="AlphaFoldDB" id="A0A2T3Z3G9"/>
<dbReference type="Proteomes" id="UP000240493">
    <property type="component" value="Unassembled WGS sequence"/>
</dbReference>
<feature type="region of interest" description="Disordered" evidence="1">
    <location>
        <begin position="186"/>
        <end position="209"/>
    </location>
</feature>
<evidence type="ECO:0000313" key="2">
    <source>
        <dbReference type="EMBL" id="PTB39300.1"/>
    </source>
</evidence>
<dbReference type="EMBL" id="KZ679264">
    <property type="protein sequence ID" value="PTB39300.1"/>
    <property type="molecule type" value="Genomic_DNA"/>
</dbReference>